<dbReference type="VEuPathDB" id="VectorBase:LLOJ002669"/>
<keyword evidence="6" id="KW-1185">Reference proteome</keyword>
<evidence type="ECO:0000256" key="2">
    <source>
        <dbReference type="ARBA" id="ARBA00005892"/>
    </source>
</evidence>
<dbReference type="GO" id="GO:0044611">
    <property type="term" value="C:nuclear pore inner ring"/>
    <property type="evidence" value="ECO:0007669"/>
    <property type="project" value="TreeGrafter"/>
</dbReference>
<accession>A0A1B0CE99</accession>
<protein>
    <recommendedName>
        <fullName evidence="7">Nuclear pore complex protein</fullName>
    </recommendedName>
</protein>
<dbReference type="InterPro" id="IPR021827">
    <property type="entry name" value="Nup186/Nup192/Nup205"/>
</dbReference>
<dbReference type="PANTHER" id="PTHR31344:SF0">
    <property type="entry name" value="NUCLEAR PORE COMPLEX PROTEIN NUP205"/>
    <property type="match status" value="1"/>
</dbReference>
<name>A0A1B0CE99_LUTLO</name>
<comment type="similarity">
    <text evidence="2">Belongs to the NUP186/NUP192/NUP205 family.</text>
</comment>
<reference evidence="5" key="1">
    <citation type="submission" date="2020-05" db="UniProtKB">
        <authorList>
            <consortium name="EnsemblMetazoa"/>
        </authorList>
    </citation>
    <scope>IDENTIFICATION</scope>
    <source>
        <strain evidence="5">Jacobina</strain>
    </source>
</reference>
<dbReference type="GO" id="GO:0006999">
    <property type="term" value="P:nuclear pore organization"/>
    <property type="evidence" value="ECO:0007669"/>
    <property type="project" value="TreeGrafter"/>
</dbReference>
<keyword evidence="3" id="KW-0813">Transport</keyword>
<dbReference type="Proteomes" id="UP000092461">
    <property type="component" value="Unassembled WGS sequence"/>
</dbReference>
<evidence type="ECO:0008006" key="7">
    <source>
        <dbReference type="Google" id="ProtNLM"/>
    </source>
</evidence>
<comment type="subcellular location">
    <subcellularLocation>
        <location evidence="1">Nucleus</location>
    </subcellularLocation>
</comment>
<dbReference type="Pfam" id="PF11894">
    <property type="entry name" value="Nup192"/>
    <property type="match status" value="1"/>
</dbReference>
<evidence type="ECO:0000313" key="5">
    <source>
        <dbReference type="EnsemblMetazoa" id="LLOJ002669-PA"/>
    </source>
</evidence>
<dbReference type="PANTHER" id="PTHR31344">
    <property type="entry name" value="NUCLEAR PORE COMPLEX PROTEIN NUP205"/>
    <property type="match status" value="1"/>
</dbReference>
<keyword evidence="4" id="KW-0539">Nucleus</keyword>
<dbReference type="GO" id="GO:0017056">
    <property type="term" value="F:structural constituent of nuclear pore"/>
    <property type="evidence" value="ECO:0007669"/>
    <property type="project" value="TreeGrafter"/>
</dbReference>
<proteinExistence type="inferred from homology"/>
<sequence>MANAPDDMWSPFKTLYQTVEQHLANPHVEGNISDLEAVLQRHRQNFISLLKNPPKDAKSREELNRGVTEGITLPDLGHTVLSKDLVDESIIISDMFDLNEFCALQLLCTAQQQMPNNPGLTRGLVAVLLYYDGRKALVSTLKELFQARVGVSWCAVISPELNHVVTQYTDMLVNYDILQKILDLLEVLDLSKEIEKLSANRALGSPKHYRQIVDLFEDIRMILATCLFNWSAQCGLSEAVTLRLMEYLSKYELNGPRGGIDDVTLTLLMTLLYAFDLSVLQKREDGEEIVKKLPIIANSSYIPTVMDVLTREWECEGLRAVSQFSLGLAMATLRLAPQNIQPSSVNAMDHDEVLVNEAIKGKVFEFLYHVVLENELCFRMEFFIRRLHILVTDFVELMHSKVTELRASADDTARTVQGYQDNGIEPPTQISRDFETLLLIVGKLYADDQLGLCLCMEYWGPMETATNYQRSSSRSVSLFKFIRLAGELLPPLLFVPYLKMLAGLSSCEQSARNTFNLLKQGSTISGRTAITWDHFFNSFTQYYTNLRQEQNPSMDTVYRNRSLGRNISPQEIAGLQAVLELVQAVARNDEMARIAICEQSTWSPLQIMVGLVGCSVIIPLKADLLRTLAALGQSRETALQLWNCLETSQVIHTIPSTAQFHNQGIETEIEQNESRNEVYPLTQGVLELLYTLTRTAIPKNLGSGTRRPGLDPYFTFVVDKVFLRFFNRNYKEPAELWEVAEKCLRLLDLFLETYEVHPGDFAQETRSENPPPGFHVMVQMNRKSDMFRLILFIVDRAVNELDKYTSVPGKKALEASALYCLKIIERTLVLQELFFDAHSVANSSLLLAGINKLLLGVNERTGKPDHVLKITKFVTYRMWMPRHTLLAVKILSRVLRQPNVNAHILGIFTMTETLKNEIRHGFVECLETESGGESEERSLNLDIKEAIMSLLAECLPQAAPNVAHYLLGFDITKDIRTTRLQQPGVIGQTSMCTKSLVNILDANLELIKARIPTDVQQDKLIETAYSLLFALCHNPKTSEVILRFLRSCGDFLCRHLSALPFSNFQSPQVLSQMTGLLKSVAIELKVTAENNQVTLFSHLSRILLGHQGTHQDTTAMDLGQYLVSNGRSSPPNMDDIEQRLLLGQLFECLDFEVRIIERPKWNVYDSSQIAQLLQSCEVSTGGIGPKLIDIKKLNDILRDDFSTVQSTIAAGQRQTVVQEIESILVYALQINTHKKVASATARFLEAWGQATEILFSVAPELALSVESKQGLILEILQIILKKVVHVEIASELANLCSSTVLLLLVNLRLCYVMTTKEAAKQSSVHFSLKTNTLNFKFILGSIVEWIIVSGVASQKLRINLYASLLNVMHIVKSGLRKGDGELKAGGDQYVSRLDRSMKHIEDSPEDEAYYNQITSDVFNTCGDKLIDILCHDGSGGHDICRMLALSCIDMLLDMDSMSTCIQFISRRGYLAHIIDSLVKSDEQLCHVLETVPDNLKALYVYESKMAMLSRVGCSYIGAELLLEHQILGVLSNMRVLDLHPDFQNNTTATNMFTMSAAFVPPIEKRYQQILLPALNLCDVILSTLSPENRSVVAQVVHFLFSHGDMIEFVLRAGTPFLSLGLLNELSVLTGLVARTASSALITEVNSNQDLAAQLYRLQKQMMTLFPRFILSESVLKKIYECQSEDAKKMKHVRLFLQITANLTLYARNAISNHSADHRSTGILFSPNISEGMQSFDGRNNTLEVSPNLGIIITQLKCIVQHYRPLQFYTNTKETIKQKQEELKLCIFIAEHCLYLLWAHLDFYMLRALPVDTLQLNNNWSLGGNEGIVTSSEAGWKVTSENIAALKRSLISVLTEDFCNQIISMSTEQTSTEKTFSDALLRRIKRLIQFVPVK</sequence>
<dbReference type="VEuPathDB" id="VectorBase:LLONM1_005898"/>
<dbReference type="EnsemblMetazoa" id="LLOJ002669-RA">
    <property type="protein sequence ID" value="LLOJ002669-PA"/>
    <property type="gene ID" value="LLOJ002669"/>
</dbReference>
<evidence type="ECO:0000256" key="4">
    <source>
        <dbReference type="ARBA" id="ARBA00023242"/>
    </source>
</evidence>
<evidence type="ECO:0000313" key="6">
    <source>
        <dbReference type="Proteomes" id="UP000092461"/>
    </source>
</evidence>
<dbReference type="EMBL" id="AJWK01008695">
    <property type="status" value="NOT_ANNOTATED_CDS"/>
    <property type="molecule type" value="Genomic_DNA"/>
</dbReference>
<organism evidence="5 6">
    <name type="scientific">Lutzomyia longipalpis</name>
    <name type="common">Sand fly</name>
    <dbReference type="NCBI Taxonomy" id="7200"/>
    <lineage>
        <taxon>Eukaryota</taxon>
        <taxon>Metazoa</taxon>
        <taxon>Ecdysozoa</taxon>
        <taxon>Arthropoda</taxon>
        <taxon>Hexapoda</taxon>
        <taxon>Insecta</taxon>
        <taxon>Pterygota</taxon>
        <taxon>Neoptera</taxon>
        <taxon>Endopterygota</taxon>
        <taxon>Diptera</taxon>
        <taxon>Nematocera</taxon>
        <taxon>Psychodoidea</taxon>
        <taxon>Psychodidae</taxon>
        <taxon>Lutzomyia</taxon>
        <taxon>Lutzomyia</taxon>
    </lineage>
</organism>
<evidence type="ECO:0000256" key="3">
    <source>
        <dbReference type="ARBA" id="ARBA00022448"/>
    </source>
</evidence>
<dbReference type="EMBL" id="AJWK01008696">
    <property type="status" value="NOT_ANNOTATED_CDS"/>
    <property type="molecule type" value="Genomic_DNA"/>
</dbReference>
<evidence type="ECO:0000256" key="1">
    <source>
        <dbReference type="ARBA" id="ARBA00004123"/>
    </source>
</evidence>
<dbReference type="EMBL" id="AJWK01008694">
    <property type="status" value="NOT_ANNOTATED_CDS"/>
    <property type="molecule type" value="Genomic_DNA"/>
</dbReference>